<evidence type="ECO:0000256" key="2">
    <source>
        <dbReference type="ARBA" id="ARBA00023125"/>
    </source>
</evidence>
<dbReference type="AlphaFoldDB" id="A0A497XMT6"/>
<dbReference type="InterPro" id="IPR014757">
    <property type="entry name" value="Tscrpt_reg_IclR_C"/>
</dbReference>
<dbReference type="SMART" id="SM00346">
    <property type="entry name" value="HTH_ICLR"/>
    <property type="match status" value="1"/>
</dbReference>
<proteinExistence type="predicted"/>
<evidence type="ECO:0000313" key="6">
    <source>
        <dbReference type="EMBL" id="RLJ70158.1"/>
    </source>
</evidence>
<dbReference type="EMBL" id="RCCJ01000001">
    <property type="protein sequence ID" value="RLJ70158.1"/>
    <property type="molecule type" value="Genomic_DNA"/>
</dbReference>
<dbReference type="Gene3D" id="3.30.450.40">
    <property type="match status" value="1"/>
</dbReference>
<dbReference type="PANTHER" id="PTHR30136:SF7">
    <property type="entry name" value="HTH-TYPE TRANSCRIPTIONAL REGULATOR KDGR-RELATED"/>
    <property type="match status" value="1"/>
</dbReference>
<dbReference type="PROSITE" id="PS51077">
    <property type="entry name" value="HTH_ICLR"/>
    <property type="match status" value="1"/>
</dbReference>
<dbReference type="Gene3D" id="1.10.10.10">
    <property type="entry name" value="Winged helix-like DNA-binding domain superfamily/Winged helix DNA-binding domain"/>
    <property type="match status" value="1"/>
</dbReference>
<dbReference type="RefSeq" id="WP_245960373.1">
    <property type="nucleotide sequence ID" value="NZ_RCCJ01000001.1"/>
</dbReference>
<keyword evidence="7" id="KW-1185">Reference proteome</keyword>
<comment type="caution">
    <text evidence="6">The sequence shown here is derived from an EMBL/GenBank/DDBJ whole genome shotgun (WGS) entry which is preliminary data.</text>
</comment>
<dbReference type="InterPro" id="IPR050707">
    <property type="entry name" value="HTH_MetabolicPath_Reg"/>
</dbReference>
<dbReference type="InterPro" id="IPR036388">
    <property type="entry name" value="WH-like_DNA-bd_sf"/>
</dbReference>
<reference evidence="6 7" key="1">
    <citation type="submission" date="2018-10" db="EMBL/GenBank/DDBJ databases">
        <title>Genomic Encyclopedia of Archaeal and Bacterial Type Strains, Phase II (KMG-II): from individual species to whole genera.</title>
        <authorList>
            <person name="Goeker M."/>
        </authorList>
    </citation>
    <scope>NUCLEOTIDE SEQUENCE [LARGE SCALE GENOMIC DNA]</scope>
    <source>
        <strain evidence="6 7">DSM 16510</strain>
    </source>
</reference>
<keyword evidence="2 6" id="KW-0238">DNA-binding</keyword>
<organism evidence="6 7">
    <name type="scientific">Hydrogenivirga caldilitoris</name>
    <dbReference type="NCBI Taxonomy" id="246264"/>
    <lineage>
        <taxon>Bacteria</taxon>
        <taxon>Pseudomonadati</taxon>
        <taxon>Aquificota</taxon>
        <taxon>Aquificia</taxon>
        <taxon>Aquificales</taxon>
        <taxon>Aquificaceae</taxon>
        <taxon>Hydrogenivirga</taxon>
    </lineage>
</organism>
<dbReference type="GO" id="GO:0003677">
    <property type="term" value="F:DNA binding"/>
    <property type="evidence" value="ECO:0007669"/>
    <property type="project" value="UniProtKB-KW"/>
</dbReference>
<protein>
    <submittedName>
        <fullName evidence="6">DNA-binding IclR family transcriptional regulator</fullName>
    </submittedName>
</protein>
<dbReference type="GO" id="GO:0045892">
    <property type="term" value="P:negative regulation of DNA-templated transcription"/>
    <property type="evidence" value="ECO:0007669"/>
    <property type="project" value="TreeGrafter"/>
</dbReference>
<name>A0A497XMT6_9AQUI</name>
<evidence type="ECO:0000259" key="4">
    <source>
        <dbReference type="PROSITE" id="PS51077"/>
    </source>
</evidence>
<sequence length="231" mass="27333">MHRDKSFYVIQNVDYALRILLLIEKEPRTMEDLQRETGLKPDRIERILATFVDREWLSYHEESGRYMLGVRCFELGRAYFQHLDVRNLAKPVLRDVVEKLKENAYLTTRIGYEVLYIEKYEVEKEVGILSRFGRVLPMYASASGKIFLAFFDEREIEDYFKKVKWVRYTQNTKEPEEVKRELKEIRERGFSVNLGEYEEDVVSIAAPVFDYAGKVSYTVSVVAPAYRVPKE</sequence>
<evidence type="ECO:0000259" key="5">
    <source>
        <dbReference type="PROSITE" id="PS51078"/>
    </source>
</evidence>
<gene>
    <name evidence="6" type="ORF">BCF55_0422</name>
</gene>
<dbReference type="SUPFAM" id="SSF55781">
    <property type="entry name" value="GAF domain-like"/>
    <property type="match status" value="1"/>
</dbReference>
<feature type="domain" description="IclR-ED" evidence="5">
    <location>
        <begin position="71"/>
        <end position="231"/>
    </location>
</feature>
<evidence type="ECO:0000256" key="3">
    <source>
        <dbReference type="ARBA" id="ARBA00023163"/>
    </source>
</evidence>
<evidence type="ECO:0000256" key="1">
    <source>
        <dbReference type="ARBA" id="ARBA00023015"/>
    </source>
</evidence>
<dbReference type="InterPro" id="IPR036390">
    <property type="entry name" value="WH_DNA-bd_sf"/>
</dbReference>
<accession>A0A497XMT6</accession>
<dbReference type="GO" id="GO:0003700">
    <property type="term" value="F:DNA-binding transcription factor activity"/>
    <property type="evidence" value="ECO:0007669"/>
    <property type="project" value="TreeGrafter"/>
</dbReference>
<dbReference type="PROSITE" id="PS51078">
    <property type="entry name" value="ICLR_ED"/>
    <property type="match status" value="1"/>
</dbReference>
<feature type="domain" description="HTH iclR-type" evidence="4">
    <location>
        <begin position="10"/>
        <end position="70"/>
    </location>
</feature>
<dbReference type="Pfam" id="PF01614">
    <property type="entry name" value="IclR_C"/>
    <property type="match status" value="1"/>
</dbReference>
<dbReference type="InterPro" id="IPR029016">
    <property type="entry name" value="GAF-like_dom_sf"/>
</dbReference>
<keyword evidence="1" id="KW-0805">Transcription regulation</keyword>
<dbReference type="SUPFAM" id="SSF46785">
    <property type="entry name" value="Winged helix' DNA-binding domain"/>
    <property type="match status" value="1"/>
</dbReference>
<evidence type="ECO:0000313" key="7">
    <source>
        <dbReference type="Proteomes" id="UP000267841"/>
    </source>
</evidence>
<dbReference type="Proteomes" id="UP000267841">
    <property type="component" value="Unassembled WGS sequence"/>
</dbReference>
<keyword evidence="3" id="KW-0804">Transcription</keyword>
<dbReference type="PANTHER" id="PTHR30136">
    <property type="entry name" value="HELIX-TURN-HELIX TRANSCRIPTIONAL REGULATOR, ICLR FAMILY"/>
    <property type="match status" value="1"/>
</dbReference>
<dbReference type="InterPro" id="IPR005471">
    <property type="entry name" value="Tscrpt_reg_IclR_N"/>
</dbReference>